<dbReference type="AlphaFoldDB" id="A0A1M7PRF5"/>
<dbReference type="Proteomes" id="UP000184440">
    <property type="component" value="Unassembled WGS sequence"/>
</dbReference>
<gene>
    <name evidence="2" type="ORF">SAMN05443668_103609</name>
</gene>
<dbReference type="Pfam" id="PF13349">
    <property type="entry name" value="DUF4097"/>
    <property type="match status" value="1"/>
</dbReference>
<proteinExistence type="predicted"/>
<dbReference type="Gene3D" id="2.160.20.120">
    <property type="match status" value="1"/>
</dbReference>
<dbReference type="STRING" id="134849.SAMN05443668_103609"/>
<dbReference type="InterPro" id="IPR025164">
    <property type="entry name" value="Toastrack_DUF4097"/>
</dbReference>
<protein>
    <submittedName>
        <fullName evidence="2">Putative adhesin</fullName>
    </submittedName>
</protein>
<name>A0A1M7PRF5_9ACTN</name>
<organism evidence="2 3">
    <name type="scientific">Cryptosporangium aurantiacum</name>
    <dbReference type="NCBI Taxonomy" id="134849"/>
    <lineage>
        <taxon>Bacteria</taxon>
        <taxon>Bacillati</taxon>
        <taxon>Actinomycetota</taxon>
        <taxon>Actinomycetes</taxon>
        <taxon>Cryptosporangiales</taxon>
        <taxon>Cryptosporangiaceae</taxon>
        <taxon>Cryptosporangium</taxon>
    </lineage>
</organism>
<keyword evidence="3" id="KW-1185">Reference proteome</keyword>
<feature type="domain" description="DUF4097" evidence="1">
    <location>
        <begin position="53"/>
        <end position="238"/>
    </location>
</feature>
<reference evidence="2 3" key="1">
    <citation type="submission" date="2016-11" db="EMBL/GenBank/DDBJ databases">
        <authorList>
            <person name="Jaros S."/>
            <person name="Januszkiewicz K."/>
            <person name="Wedrychowicz H."/>
        </authorList>
    </citation>
    <scope>NUCLEOTIDE SEQUENCE [LARGE SCALE GENOMIC DNA]</scope>
    <source>
        <strain evidence="2 3">DSM 46144</strain>
    </source>
</reference>
<evidence type="ECO:0000313" key="2">
    <source>
        <dbReference type="EMBL" id="SHN19930.1"/>
    </source>
</evidence>
<evidence type="ECO:0000313" key="3">
    <source>
        <dbReference type="Proteomes" id="UP000184440"/>
    </source>
</evidence>
<evidence type="ECO:0000259" key="1">
    <source>
        <dbReference type="Pfam" id="PF13349"/>
    </source>
</evidence>
<sequence length="241" mass="24216">MTASILERHFVRGSSLVRSRATAVIAAVAALTTLTACDSGTRTATESYEATETVTTLEVDSGGGDIEVAPAADGTLRITETMRYTGDKPSPRHAVDGGTLTLESGCDDVSGNCGVNYRIEVPAAVAAQLSSGGGDVTLTAPIVALAARTDGGRLAADGVEASAVRATTDGGAIRLRCTTVPGRVDLDSGGGAVTVQLPSGAYAVDASTDGGKASVRVVESSSSHHRVTVRSRGGNVTVEPA</sequence>
<accession>A0A1M7PRF5</accession>
<dbReference type="EMBL" id="FRCS01000003">
    <property type="protein sequence ID" value="SHN19930.1"/>
    <property type="molecule type" value="Genomic_DNA"/>
</dbReference>